<dbReference type="AlphaFoldDB" id="A0A8J4G829"/>
<sequence>MRRPLWMKSIFPCLNTPPKSTCYDRAVPAPGNEQCVKFVTKHIEGPDTRILALLPILWAYLSRSERLALRACCWDSRRVHDSLVTDLCVCDDATVLSEVPADRLPRSPLPICQATAHKITTALRGLAERGCQPHLLLLCLSEGHEQRRQEKGIAALSALVNAACELSVIHLCGVPLTPQTARALNILLASAPASGSAMQIDMPVPRPLGSASVPAVRGPSAAPSLSSICSMPPPQTLTAAMPPPTVPLHLNLYGYDLVRQPVAAAVEMLFSAVAPRLTKLELWGCVGWPSRLSALLHTCLHVRHFTVSLQQLLPPDSIAAVAASKGLMHRHTLATAVAPPLARTSAALATGAVVAFAPIAAATTAAGVVKTVGGMQHLRSLELRGFIVNMARRTSCDNVSRCSPPRPSAASKAAAERAAIAAVAPSVQQLAAALYQLTSLTRLSIDGLNSATPLLTAVAAMRGLRQLELPDAAAPAASDLAAITRAAPRLVALTLGSVGTGTVLDSGATVYTAAPTAAPEELPLPPMLATLRVARCRPTLRTMRSLVRTVEGRLASPVAPTGTDAGDGAGRSSPARIALVVPGIDIDMLDVEFDALQGFSRGSDGILRSTLLPESAEALAAAIRLLVPPLRPLSSPPSPLSAGGLASNSRYSLNGFGAAASPSVAGACGGGGAGCISTCSYGLGVSSSLGGGFSCSLATQGGGRHGGGGGAIDISNGAGLDETECGPSFGHAATRELTIHNSHGSLCPPSQEHLAPAGPLVSLPMGGLEATPPAASELGTAAAAASGQADDKTQIDSNRITAPPLVGHAVWISEMKPLGLASLELYGIGILAGDLEAVAELTTLQRLTLASGELEVDALPCLAALPLLEYLEMARCTPCRHRRGGGGGGGYVRPSTNSGFVRGSGGDAFARASGAARLSCASVYDNDGDVREVRPSGKRALLELCLTAPRLRKVFIVRCMGIVCGSGGTEGPMGAEWVRQRLLAAGPRIRDGQPSSAPAAAPRSEVDFGWPEITWD</sequence>
<accession>A0A8J4G829</accession>
<name>A0A8J4G829_9CHLO</name>
<protein>
    <submittedName>
        <fullName evidence="1">Uncharacterized protein</fullName>
    </submittedName>
</protein>
<organism evidence="1 2">
    <name type="scientific">Volvox reticuliferus</name>
    <dbReference type="NCBI Taxonomy" id="1737510"/>
    <lineage>
        <taxon>Eukaryota</taxon>
        <taxon>Viridiplantae</taxon>
        <taxon>Chlorophyta</taxon>
        <taxon>core chlorophytes</taxon>
        <taxon>Chlorophyceae</taxon>
        <taxon>CS clade</taxon>
        <taxon>Chlamydomonadales</taxon>
        <taxon>Volvocaceae</taxon>
        <taxon>Volvox</taxon>
    </lineage>
</organism>
<evidence type="ECO:0000313" key="2">
    <source>
        <dbReference type="Proteomes" id="UP000722791"/>
    </source>
</evidence>
<dbReference type="SUPFAM" id="SSF52047">
    <property type="entry name" value="RNI-like"/>
    <property type="match status" value="1"/>
</dbReference>
<gene>
    <name evidence="1" type="ORF">Vretimale_6770</name>
</gene>
<evidence type="ECO:0000313" key="1">
    <source>
        <dbReference type="EMBL" id="GIM02024.1"/>
    </source>
</evidence>
<dbReference type="Proteomes" id="UP000722791">
    <property type="component" value="Unassembled WGS sequence"/>
</dbReference>
<dbReference type="EMBL" id="BNCQ01000010">
    <property type="protein sequence ID" value="GIM02024.1"/>
    <property type="molecule type" value="Genomic_DNA"/>
</dbReference>
<comment type="caution">
    <text evidence="1">The sequence shown here is derived from an EMBL/GenBank/DDBJ whole genome shotgun (WGS) entry which is preliminary data.</text>
</comment>
<proteinExistence type="predicted"/>
<reference evidence="1" key="1">
    <citation type="journal article" date="2021" name="Proc. Natl. Acad. Sci. U.S.A.">
        <title>Three genomes in the algal genus Volvox reveal the fate of a haploid sex-determining region after a transition to homothallism.</title>
        <authorList>
            <person name="Yamamoto K."/>
            <person name="Hamaji T."/>
            <person name="Kawai-Toyooka H."/>
            <person name="Matsuzaki R."/>
            <person name="Takahashi F."/>
            <person name="Nishimura Y."/>
            <person name="Kawachi M."/>
            <person name="Noguchi H."/>
            <person name="Minakuchi Y."/>
            <person name="Umen J.G."/>
            <person name="Toyoda A."/>
            <person name="Nozaki H."/>
        </authorList>
    </citation>
    <scope>NUCLEOTIDE SEQUENCE</scope>
    <source>
        <strain evidence="1">NIES-3785</strain>
    </source>
</reference>